<feature type="compositionally biased region" description="Basic and acidic residues" evidence="1">
    <location>
        <begin position="34"/>
        <end position="46"/>
    </location>
</feature>
<keyword evidence="3" id="KW-1185">Reference proteome</keyword>
<feature type="compositionally biased region" description="Polar residues" evidence="1">
    <location>
        <begin position="16"/>
        <end position="25"/>
    </location>
</feature>
<organism evidence="2 3">
    <name type="scientific">Haloplanus aerogenes</name>
    <dbReference type="NCBI Taxonomy" id="660522"/>
    <lineage>
        <taxon>Archaea</taxon>
        <taxon>Methanobacteriati</taxon>
        <taxon>Methanobacteriota</taxon>
        <taxon>Stenosarchaea group</taxon>
        <taxon>Halobacteria</taxon>
        <taxon>Halobacteriales</taxon>
        <taxon>Haloferacaceae</taxon>
        <taxon>Haloplanus</taxon>
    </lineage>
</organism>
<evidence type="ECO:0000256" key="1">
    <source>
        <dbReference type="SAM" id="MobiDB-lite"/>
    </source>
</evidence>
<protein>
    <submittedName>
        <fullName evidence="2">Uncharacterized protein</fullName>
    </submittedName>
</protein>
<proteinExistence type="predicted"/>
<dbReference type="AlphaFoldDB" id="A0A3G8QVZ2"/>
<dbReference type="Proteomes" id="UP000282007">
    <property type="component" value="Chromosome"/>
</dbReference>
<dbReference type="EMBL" id="CP034145">
    <property type="protein sequence ID" value="AZH24994.1"/>
    <property type="molecule type" value="Genomic_DNA"/>
</dbReference>
<evidence type="ECO:0000313" key="3">
    <source>
        <dbReference type="Proteomes" id="UP000282007"/>
    </source>
</evidence>
<dbReference type="KEGG" id="haer:DU502_06245"/>
<sequence length="78" mass="8760">MDSDSFNEVSIFKTDFAQNSPQTPLRSDGYSSFERLEPGLETDELRAPASTVPANLQQFDDIDICEHSDPTDFDEVTE</sequence>
<feature type="region of interest" description="Disordered" evidence="1">
    <location>
        <begin position="15"/>
        <end position="48"/>
    </location>
</feature>
<evidence type="ECO:0000313" key="2">
    <source>
        <dbReference type="EMBL" id="AZH24994.1"/>
    </source>
</evidence>
<gene>
    <name evidence="2" type="ORF">DU502_06245</name>
</gene>
<reference evidence="2 3" key="1">
    <citation type="submission" date="2018-07" db="EMBL/GenBank/DDBJ databases">
        <title>Genome sequences of Haloplanus aerogenes JCM 16430T.</title>
        <authorList>
            <person name="Kim Y.B."/>
            <person name="Roh S.W."/>
        </authorList>
    </citation>
    <scope>NUCLEOTIDE SEQUENCE [LARGE SCALE GENOMIC DNA]</scope>
    <source>
        <strain evidence="2 3">JCM 16430</strain>
    </source>
</reference>
<name>A0A3G8QVZ2_9EURY</name>
<accession>A0A3G8QVZ2</accession>